<gene>
    <name evidence="1" type="ORF">JCM9140_4544</name>
</gene>
<evidence type="ECO:0000313" key="2">
    <source>
        <dbReference type="Proteomes" id="UP000018890"/>
    </source>
</evidence>
<sequence length="58" mass="6874">MVMKEMSKFFNSLNEKEFFEKSSELPRQWGLLLKINGEPECPKNSFGYIFLSLIARNR</sequence>
<protein>
    <submittedName>
        <fullName evidence="1">Uncharacterized protein</fullName>
    </submittedName>
</protein>
<proteinExistence type="predicted"/>
<keyword evidence="2" id="KW-1185">Reference proteome</keyword>
<name>W4Q8M1_9BACI</name>
<organism evidence="1 2">
    <name type="scientific">Halalkalibacter wakoensis JCM 9140</name>
    <dbReference type="NCBI Taxonomy" id="1236970"/>
    <lineage>
        <taxon>Bacteria</taxon>
        <taxon>Bacillati</taxon>
        <taxon>Bacillota</taxon>
        <taxon>Bacilli</taxon>
        <taxon>Bacillales</taxon>
        <taxon>Bacillaceae</taxon>
        <taxon>Halalkalibacter</taxon>
    </lineage>
</organism>
<accession>W4Q8M1</accession>
<dbReference type="EMBL" id="BAUT01000096">
    <property type="protein sequence ID" value="GAE28327.1"/>
    <property type="molecule type" value="Genomic_DNA"/>
</dbReference>
<comment type="caution">
    <text evidence="1">The sequence shown here is derived from an EMBL/GenBank/DDBJ whole genome shotgun (WGS) entry which is preliminary data.</text>
</comment>
<dbReference type="Proteomes" id="UP000018890">
    <property type="component" value="Unassembled WGS sequence"/>
</dbReference>
<evidence type="ECO:0000313" key="1">
    <source>
        <dbReference type="EMBL" id="GAE28327.1"/>
    </source>
</evidence>
<reference evidence="1" key="1">
    <citation type="journal article" date="2014" name="Genome Announc.">
        <title>Draft Genome Sequences of Three Alkaliphilic Bacillus Strains, Bacillus wakoensis JCM 9140T, Bacillus akibai JCM 9157T, and Bacillus hemicellulosilyticus JCM 9152T.</title>
        <authorList>
            <person name="Yuki M."/>
            <person name="Oshima K."/>
            <person name="Suda W."/>
            <person name="Oshida Y."/>
            <person name="Kitamura K."/>
            <person name="Iida T."/>
            <person name="Hattori M."/>
            <person name="Ohkuma M."/>
        </authorList>
    </citation>
    <scope>NUCLEOTIDE SEQUENCE [LARGE SCALE GENOMIC DNA]</scope>
    <source>
        <strain evidence="1">JCM 9140</strain>
    </source>
</reference>
<dbReference type="AlphaFoldDB" id="W4Q8M1"/>